<keyword evidence="2" id="KW-0808">Transferase</keyword>
<feature type="domain" description="HipA-like C-terminal" evidence="4">
    <location>
        <begin position="151"/>
        <end position="382"/>
    </location>
</feature>
<dbReference type="PANTHER" id="PTHR37419">
    <property type="entry name" value="SERINE/THREONINE-PROTEIN KINASE TOXIN HIPA"/>
    <property type="match status" value="1"/>
</dbReference>
<comment type="caution">
    <text evidence="6">The sequence shown here is derived from an EMBL/GenBank/DDBJ whole genome shotgun (WGS) entry which is preliminary data.</text>
</comment>
<dbReference type="Gene3D" id="1.10.1070.20">
    <property type="match status" value="1"/>
</dbReference>
<dbReference type="PANTHER" id="PTHR37419:SF1">
    <property type="entry name" value="SERINE_THREONINE-PROTEIN KINASE TOXIN HIPA"/>
    <property type="match status" value="1"/>
</dbReference>
<dbReference type="AlphaFoldDB" id="W9GHG7"/>
<comment type="similarity">
    <text evidence="1">Belongs to the HipA Ser/Thr kinase family.</text>
</comment>
<dbReference type="InterPro" id="IPR012893">
    <property type="entry name" value="HipA-like_C"/>
</dbReference>
<dbReference type="OrthoDB" id="3182374at2"/>
<evidence type="ECO:0000259" key="4">
    <source>
        <dbReference type="Pfam" id="PF07804"/>
    </source>
</evidence>
<evidence type="ECO:0000256" key="1">
    <source>
        <dbReference type="ARBA" id="ARBA00010164"/>
    </source>
</evidence>
<dbReference type="NCBIfam" id="TIGR03071">
    <property type="entry name" value="couple_hipA"/>
    <property type="match status" value="1"/>
</dbReference>
<reference evidence="6 7" key="1">
    <citation type="submission" date="2013-08" db="EMBL/GenBank/DDBJ databases">
        <title>Intrasporangium oryzae NRRL B-24470.</title>
        <authorList>
            <person name="Liu H."/>
            <person name="Wang G."/>
        </authorList>
    </citation>
    <scope>NUCLEOTIDE SEQUENCE [LARGE SCALE GENOMIC DNA]</scope>
    <source>
        <strain evidence="6 7">NRRL B-24470</strain>
    </source>
</reference>
<evidence type="ECO:0000259" key="5">
    <source>
        <dbReference type="Pfam" id="PF13657"/>
    </source>
</evidence>
<protein>
    <submittedName>
        <fullName evidence="6">Phosphatidylinositol kinase</fullName>
    </submittedName>
</protein>
<dbReference type="Proteomes" id="UP000019489">
    <property type="component" value="Unassembled WGS sequence"/>
</dbReference>
<gene>
    <name evidence="6" type="ORF">N865_19190</name>
</gene>
<dbReference type="GO" id="GO:0004674">
    <property type="term" value="F:protein serine/threonine kinase activity"/>
    <property type="evidence" value="ECO:0007669"/>
    <property type="project" value="TreeGrafter"/>
</dbReference>
<dbReference type="EMBL" id="AWSA01000003">
    <property type="protein sequence ID" value="EWT03339.1"/>
    <property type="molecule type" value="Genomic_DNA"/>
</dbReference>
<dbReference type="InterPro" id="IPR017508">
    <property type="entry name" value="HipA_N1"/>
</dbReference>
<dbReference type="Pfam" id="PF07804">
    <property type="entry name" value="HipA_C"/>
    <property type="match status" value="1"/>
</dbReference>
<sequence length="437" mass="46917">MQALAVWLYDTHIADLHADHRGRPGWTWSDAAYGRWGSQSRVVSHLLPVTSPGTRANPARVRVFLDGLLPEGNARTNYALSAGVAPEDTFGLISAYGRDTAGALVFQGLAEDAPDRTGSYERATDPEVATLLREADRHSPADHTLRGNQSISLAGMIPKIGLHRDAVGWLRCLGGAPSTWILKIAHPETSPVADVVDTEALALALARSLGLTTVDAHVLSVDGVRAIAVSRYDRKADESGRIRRVHQEDSAQALSISTADPTRKFQYGNALPSLSAIAEILRAGGAEPDDLLRLVTFNVAIGNTDMHAKNISVLRLPDGSARLAPAYDTSMHLHHPTSQRRFGFDIDGESDLDRIDTRALVAEGRSWRLPERRATELVTSTLEGLGRALDEVDRAAHPGVGDGAVETVAARVSSLLAGALTVAPAVRARRGPRRRST</sequence>
<dbReference type="STRING" id="1386089.N865_19190"/>
<accession>W9GHG7</accession>
<evidence type="ECO:0000256" key="2">
    <source>
        <dbReference type="ARBA" id="ARBA00022679"/>
    </source>
</evidence>
<keyword evidence="7" id="KW-1185">Reference proteome</keyword>
<dbReference type="GO" id="GO:0005829">
    <property type="term" value="C:cytosol"/>
    <property type="evidence" value="ECO:0007669"/>
    <property type="project" value="TreeGrafter"/>
</dbReference>
<feature type="domain" description="HipA N-terminal subdomain 1" evidence="5">
    <location>
        <begin position="4"/>
        <end position="106"/>
    </location>
</feature>
<proteinExistence type="inferred from homology"/>
<dbReference type="Pfam" id="PF13657">
    <property type="entry name" value="Couple_hipA"/>
    <property type="match status" value="1"/>
</dbReference>
<evidence type="ECO:0000313" key="6">
    <source>
        <dbReference type="EMBL" id="EWT03339.1"/>
    </source>
</evidence>
<organism evidence="6 7">
    <name type="scientific">Intrasporangium oryzae NRRL B-24470</name>
    <dbReference type="NCBI Taxonomy" id="1386089"/>
    <lineage>
        <taxon>Bacteria</taxon>
        <taxon>Bacillati</taxon>
        <taxon>Actinomycetota</taxon>
        <taxon>Actinomycetes</taxon>
        <taxon>Micrococcales</taxon>
        <taxon>Intrasporangiaceae</taxon>
        <taxon>Intrasporangium</taxon>
    </lineage>
</organism>
<dbReference type="InterPro" id="IPR052028">
    <property type="entry name" value="HipA_Ser/Thr_kinase"/>
</dbReference>
<dbReference type="RefSeq" id="WP_051509911.1">
    <property type="nucleotide sequence ID" value="NZ_AWSA01000003.1"/>
</dbReference>
<evidence type="ECO:0000313" key="7">
    <source>
        <dbReference type="Proteomes" id="UP000019489"/>
    </source>
</evidence>
<name>W9GHG7_9MICO</name>
<dbReference type="eggNOG" id="COG3550">
    <property type="taxonomic scope" value="Bacteria"/>
</dbReference>
<evidence type="ECO:0000256" key="3">
    <source>
        <dbReference type="ARBA" id="ARBA00022777"/>
    </source>
</evidence>
<keyword evidence="3 6" id="KW-0418">Kinase</keyword>